<dbReference type="GO" id="GO:0051536">
    <property type="term" value="F:iron-sulfur cluster binding"/>
    <property type="evidence" value="ECO:0007669"/>
    <property type="project" value="UniProtKB-KW"/>
</dbReference>
<proteinExistence type="inferred from homology"/>
<dbReference type="GO" id="GO:0016836">
    <property type="term" value="F:hydro-lyase activity"/>
    <property type="evidence" value="ECO:0007669"/>
    <property type="project" value="UniProtKB-ARBA"/>
</dbReference>
<dbReference type="PANTHER" id="PTHR30548">
    <property type="entry name" value="2-HYDROXYGLUTARYL-COA DEHYDRATASE, D-COMPONENT-RELATED"/>
    <property type="match status" value="1"/>
</dbReference>
<keyword evidence="3" id="KW-0411">Iron-sulfur</keyword>
<evidence type="ECO:0000313" key="4">
    <source>
        <dbReference type="EMBL" id="RHE37102.1"/>
    </source>
</evidence>
<evidence type="ECO:0000256" key="2">
    <source>
        <dbReference type="ARBA" id="ARBA00005806"/>
    </source>
</evidence>
<dbReference type="Pfam" id="PF06050">
    <property type="entry name" value="HGD-D"/>
    <property type="match status" value="1"/>
</dbReference>
<comment type="cofactor">
    <cofactor evidence="1">
        <name>[4Fe-4S] cluster</name>
        <dbReference type="ChEBI" id="CHEBI:49883"/>
    </cofactor>
</comment>
<sequence length="423" mass="47629">MEIIKTFGNYIEKWCENTPDRARWLLTKGWDAQDLKFRLAPSKKINSSDQYLARMMMKVMLQPLKHPDQSVLVSVFTPCELMQEAGLYPYNVESFSCYLTASSAERAFLQSAEDSGLSETLCSYHKTFIGAAEKGLLPKPKCIVYTNLACDANLLTFHRLAEFFHVPVFSIDVPSGQTSENVAYVAAQLRALRGFLEQTTGHQIDEDRLLERVKRGRRTLERFDAFQSARADRFIPSDLVSPLYSGMTNNILLGTEEEALYTEKLLQDVKKAPPKKGKHIYWMHTIPFWSDAVKEALLLNDDAQIVGCELSQVTDISRYSEDPYEEMAMRLIYHALNGPISRRINAGIRHAKQAGADGVVWFNHWGCKHTLGGSRIAKKCFEEAGLPTLILDGDGCDRSHGGEGQTSTRLGAFLEMLGDFAHE</sequence>
<organism evidence="4 5">
    <name type="scientific">Blautia obeum</name>
    <dbReference type="NCBI Taxonomy" id="40520"/>
    <lineage>
        <taxon>Bacteria</taxon>
        <taxon>Bacillati</taxon>
        <taxon>Bacillota</taxon>
        <taxon>Clostridia</taxon>
        <taxon>Lachnospirales</taxon>
        <taxon>Lachnospiraceae</taxon>
        <taxon>Blautia</taxon>
    </lineage>
</organism>
<dbReference type="AlphaFoldDB" id="A0A414EQX3"/>
<gene>
    <name evidence="4" type="ORF">DW740_15715</name>
</gene>
<dbReference type="Gene3D" id="3.40.50.11890">
    <property type="match status" value="1"/>
</dbReference>
<keyword evidence="3" id="KW-0479">Metal-binding</keyword>
<dbReference type="InterPro" id="IPR010327">
    <property type="entry name" value="FldB/FldC_alpha/beta"/>
</dbReference>
<reference evidence="4 5" key="1">
    <citation type="submission" date="2018-08" db="EMBL/GenBank/DDBJ databases">
        <title>A genome reference for cultivated species of the human gut microbiota.</title>
        <authorList>
            <person name="Zou Y."/>
            <person name="Xue W."/>
            <person name="Luo G."/>
        </authorList>
    </citation>
    <scope>NUCLEOTIDE SEQUENCE [LARGE SCALE GENOMIC DNA]</scope>
    <source>
        <strain evidence="4 5">AM28-23</strain>
    </source>
</reference>
<evidence type="ECO:0000256" key="1">
    <source>
        <dbReference type="ARBA" id="ARBA00001966"/>
    </source>
</evidence>
<keyword evidence="3" id="KW-0408">Iron</keyword>
<dbReference type="Proteomes" id="UP000283745">
    <property type="component" value="Unassembled WGS sequence"/>
</dbReference>
<accession>A0A414EQX3</accession>
<comment type="similarity">
    <text evidence="2">Belongs to the FldB/FldC dehydratase alpha/beta subunit family.</text>
</comment>
<dbReference type="PANTHER" id="PTHR30548:SF2">
    <property type="entry name" value="2-HYDROXYACYL-COA DEHYDRATASE,D-COMPONENT"/>
    <property type="match status" value="1"/>
</dbReference>
<evidence type="ECO:0000313" key="5">
    <source>
        <dbReference type="Proteomes" id="UP000283745"/>
    </source>
</evidence>
<evidence type="ECO:0000256" key="3">
    <source>
        <dbReference type="ARBA" id="ARBA00023014"/>
    </source>
</evidence>
<comment type="caution">
    <text evidence="4">The sequence shown here is derived from an EMBL/GenBank/DDBJ whole genome shotgun (WGS) entry which is preliminary data.</text>
</comment>
<protein>
    <submittedName>
        <fullName evidence="4">2-hydroxyacyl-CoA dehydratase</fullName>
    </submittedName>
</protein>
<dbReference type="RefSeq" id="WP_118039217.1">
    <property type="nucleotide sequence ID" value="NZ_CABJFK010000016.1"/>
</dbReference>
<dbReference type="Gene3D" id="3.40.50.11900">
    <property type="match status" value="1"/>
</dbReference>
<name>A0A414EQX3_9FIRM</name>
<dbReference type="EMBL" id="QSKF01000016">
    <property type="protein sequence ID" value="RHE37102.1"/>
    <property type="molecule type" value="Genomic_DNA"/>
</dbReference>